<dbReference type="Proteomes" id="UP000295680">
    <property type="component" value="Unassembled WGS sequence"/>
</dbReference>
<keyword evidence="2 4" id="KW-0813">Transport</keyword>
<dbReference type="InterPro" id="IPR005673">
    <property type="entry name" value="ABC_phos-bd_PstS"/>
</dbReference>
<feature type="binding site" evidence="5">
    <location>
        <begin position="202"/>
        <end position="204"/>
    </location>
    <ligand>
        <name>phosphate</name>
        <dbReference type="ChEBI" id="CHEBI:43474"/>
    </ligand>
</feature>
<dbReference type="SUPFAM" id="SSF53850">
    <property type="entry name" value="Periplasmic binding protein-like II"/>
    <property type="match status" value="1"/>
</dbReference>
<evidence type="ECO:0000256" key="2">
    <source>
        <dbReference type="ARBA" id="ARBA00022448"/>
    </source>
</evidence>
<gene>
    <name evidence="9" type="ORF">EV192_101846</name>
</gene>
<evidence type="ECO:0000259" key="8">
    <source>
        <dbReference type="Pfam" id="PF12849"/>
    </source>
</evidence>
<keyword evidence="7" id="KW-0732">Signal</keyword>
<sequence>MKIKRHFAVAGLIAAGALALTACGSDATNTPSGNGGGSSSSSGPTGTSSVECGGKQKLVAEGSSAQKGAMDVFIQAYGQKCSGQQLAYSPSGSGNGVKQFNGGITDIGGSDSALDAAKGETDAAKKRCKDNAAWNLPMVFGPVALAYKLDGATGDVNLTSDVVAKIFTGGITSWDNADITAANGGKALPAKPIKVIYRGEDSGTTDNFQTYLGAASPSVWGSKGAGKKFVGGVGQGAQGSAGVADAINAADGTIGYIEWSFAQDKKLKMAKLNGSALTADTAGAAIKSATVKGQGNDLVLDLKGLYASKTEGIYPLVLATYEIVCSKGYDADTTKAVKAFLTVAATDAQSQLADAGYVPLPSDFQAKILTAVKAIG</sequence>
<evidence type="ECO:0000256" key="4">
    <source>
        <dbReference type="PIRNR" id="PIRNR002756"/>
    </source>
</evidence>
<name>A0A4R2K0D3_9PSEU</name>
<feature type="chain" id="PRO_5020720496" description="Phosphate-binding protein" evidence="7">
    <location>
        <begin position="28"/>
        <end position="376"/>
    </location>
</feature>
<evidence type="ECO:0000256" key="3">
    <source>
        <dbReference type="ARBA" id="ARBA00022592"/>
    </source>
</evidence>
<dbReference type="Pfam" id="PF12849">
    <property type="entry name" value="PBP_like_2"/>
    <property type="match status" value="1"/>
</dbReference>
<proteinExistence type="inferred from homology"/>
<dbReference type="AlphaFoldDB" id="A0A4R2K0D3"/>
<feature type="binding site" evidence="5">
    <location>
        <position position="111"/>
    </location>
    <ligand>
        <name>phosphate</name>
        <dbReference type="ChEBI" id="CHEBI:43474"/>
    </ligand>
</feature>
<dbReference type="OrthoDB" id="9801510at2"/>
<feature type="binding site" evidence="5">
    <location>
        <position position="93"/>
    </location>
    <ligand>
        <name>phosphate</name>
        <dbReference type="ChEBI" id="CHEBI:43474"/>
    </ligand>
</feature>
<evidence type="ECO:0000256" key="7">
    <source>
        <dbReference type="SAM" id="SignalP"/>
    </source>
</evidence>
<dbReference type="PANTHER" id="PTHR42996">
    <property type="entry name" value="PHOSPHATE-BINDING PROTEIN PSTS"/>
    <property type="match status" value="1"/>
</dbReference>
<dbReference type="PANTHER" id="PTHR42996:SF1">
    <property type="entry name" value="PHOSPHATE-BINDING PROTEIN PSTS"/>
    <property type="match status" value="1"/>
</dbReference>
<dbReference type="PROSITE" id="PS51257">
    <property type="entry name" value="PROKAR_LIPOPROTEIN"/>
    <property type="match status" value="1"/>
</dbReference>
<protein>
    <recommendedName>
        <fullName evidence="4">Phosphate-binding protein</fullName>
    </recommendedName>
</protein>
<organism evidence="9 10">
    <name type="scientific">Actinocrispum wychmicini</name>
    <dbReference type="NCBI Taxonomy" id="1213861"/>
    <lineage>
        <taxon>Bacteria</taxon>
        <taxon>Bacillati</taxon>
        <taxon>Actinomycetota</taxon>
        <taxon>Actinomycetes</taxon>
        <taxon>Pseudonocardiales</taxon>
        <taxon>Pseudonocardiaceae</taxon>
        <taxon>Actinocrispum</taxon>
    </lineage>
</organism>
<feature type="region of interest" description="Disordered" evidence="6">
    <location>
        <begin position="29"/>
        <end position="50"/>
    </location>
</feature>
<evidence type="ECO:0000313" key="9">
    <source>
        <dbReference type="EMBL" id="TCO65062.1"/>
    </source>
</evidence>
<reference evidence="9 10" key="1">
    <citation type="submission" date="2019-03" db="EMBL/GenBank/DDBJ databases">
        <title>Genomic Encyclopedia of Type Strains, Phase IV (KMG-IV): sequencing the most valuable type-strain genomes for metagenomic binning, comparative biology and taxonomic classification.</title>
        <authorList>
            <person name="Goeker M."/>
        </authorList>
    </citation>
    <scope>NUCLEOTIDE SEQUENCE [LARGE SCALE GENOMIC DNA]</scope>
    <source>
        <strain evidence="9 10">DSM 45934</strain>
    </source>
</reference>
<feature type="signal peptide" evidence="7">
    <location>
        <begin position="1"/>
        <end position="27"/>
    </location>
</feature>
<dbReference type="InterPro" id="IPR024370">
    <property type="entry name" value="PBP_domain"/>
</dbReference>
<dbReference type="GO" id="GO:0042301">
    <property type="term" value="F:phosphate ion binding"/>
    <property type="evidence" value="ECO:0007669"/>
    <property type="project" value="InterPro"/>
</dbReference>
<dbReference type="RefSeq" id="WP_132111218.1">
    <property type="nucleotide sequence ID" value="NZ_SLWS01000001.1"/>
</dbReference>
<dbReference type="CDD" id="cd13565">
    <property type="entry name" value="PBP2_PstS"/>
    <property type="match status" value="1"/>
</dbReference>
<comment type="similarity">
    <text evidence="1 4">Belongs to the PstS family.</text>
</comment>
<feature type="domain" description="PBP" evidence="8">
    <location>
        <begin position="56"/>
        <end position="345"/>
    </location>
</feature>
<evidence type="ECO:0000256" key="5">
    <source>
        <dbReference type="PIRSR" id="PIRSR002756-1"/>
    </source>
</evidence>
<dbReference type="GO" id="GO:0035435">
    <property type="term" value="P:phosphate ion transmembrane transport"/>
    <property type="evidence" value="ECO:0007669"/>
    <property type="project" value="InterPro"/>
</dbReference>
<dbReference type="NCBIfam" id="TIGR00975">
    <property type="entry name" value="3a0107s03"/>
    <property type="match status" value="1"/>
</dbReference>
<feature type="binding site" evidence="5">
    <location>
        <begin position="63"/>
        <end position="65"/>
    </location>
    <ligand>
        <name>phosphate</name>
        <dbReference type="ChEBI" id="CHEBI:43474"/>
    </ligand>
</feature>
<evidence type="ECO:0000313" key="10">
    <source>
        <dbReference type="Proteomes" id="UP000295680"/>
    </source>
</evidence>
<dbReference type="GO" id="GO:0043190">
    <property type="term" value="C:ATP-binding cassette (ABC) transporter complex"/>
    <property type="evidence" value="ECO:0007669"/>
    <property type="project" value="InterPro"/>
</dbReference>
<evidence type="ECO:0000256" key="6">
    <source>
        <dbReference type="SAM" id="MobiDB-lite"/>
    </source>
</evidence>
<accession>A0A4R2K0D3</accession>
<dbReference type="EMBL" id="SLWS01000001">
    <property type="protein sequence ID" value="TCO65062.1"/>
    <property type="molecule type" value="Genomic_DNA"/>
</dbReference>
<evidence type="ECO:0000256" key="1">
    <source>
        <dbReference type="ARBA" id="ARBA00008725"/>
    </source>
</evidence>
<dbReference type="PIRSF" id="PIRSF002756">
    <property type="entry name" value="PstS"/>
    <property type="match status" value="1"/>
</dbReference>
<dbReference type="InterPro" id="IPR050962">
    <property type="entry name" value="Phosphate-bind_PstS"/>
</dbReference>
<comment type="caution">
    <text evidence="9">The sequence shown here is derived from an EMBL/GenBank/DDBJ whole genome shotgun (WGS) entry which is preliminary data.</text>
</comment>
<dbReference type="Gene3D" id="3.40.190.10">
    <property type="entry name" value="Periplasmic binding protein-like II"/>
    <property type="match status" value="2"/>
</dbReference>
<keyword evidence="10" id="KW-1185">Reference proteome</keyword>
<feature type="compositionally biased region" description="Low complexity" evidence="6">
    <location>
        <begin position="39"/>
        <end position="49"/>
    </location>
</feature>
<keyword evidence="3 4" id="KW-0592">Phosphate transport</keyword>